<evidence type="ECO:0000313" key="1">
    <source>
        <dbReference type="EMBL" id="KAI8547998.1"/>
    </source>
</evidence>
<sequence length="384" mass="43885">MEKRGLLCSFFLWRRIIRLYLICTFRVQIYFSLTKTLEGKVGLKRQHVHGCSLVRARKFYGYHASEELLAKIQLYYPHDVSRAANLLLGGDVLERSLQPHESHIPFLLRFLLHVSKMKFWHPVPDVVSRTKDTYNENEGGSDKSTYVSSDSNSNSFCHSPIWISSTIPDGWMWEYRSHLGSSFQDVDLVKRQSTRELEGDTTVEDILNQQFKMYSSLSQTRSDVKMVQSLIPIWEEEYERTGMHDAALLSDPEKPLPKDVLKTLSYGLEFENKLMELCNESKNDLSCTPFENDARDAELIRPSPNEDKKVELGLCDTKNEGRGALKCLIVGNETVMMLPQGLPCKDDNVDIPGNGKALCPKLLLEDDIQTSWTNGTSDAKVDFF</sequence>
<reference evidence="1" key="1">
    <citation type="submission" date="2022-02" db="EMBL/GenBank/DDBJ databases">
        <title>Plant Genome Project.</title>
        <authorList>
            <person name="Zhang R.-G."/>
        </authorList>
    </citation>
    <scope>NUCLEOTIDE SEQUENCE</scope>
    <source>
        <strain evidence="1">AT1</strain>
    </source>
</reference>
<dbReference type="Proteomes" id="UP001062846">
    <property type="component" value="Chromosome 7"/>
</dbReference>
<name>A0ACC0N3U5_RHOML</name>
<keyword evidence="2" id="KW-1185">Reference proteome</keyword>
<protein>
    <submittedName>
        <fullName evidence="1">Uncharacterized protein</fullName>
    </submittedName>
</protein>
<organism evidence="1 2">
    <name type="scientific">Rhododendron molle</name>
    <name type="common">Chinese azalea</name>
    <name type="synonym">Azalea mollis</name>
    <dbReference type="NCBI Taxonomy" id="49168"/>
    <lineage>
        <taxon>Eukaryota</taxon>
        <taxon>Viridiplantae</taxon>
        <taxon>Streptophyta</taxon>
        <taxon>Embryophyta</taxon>
        <taxon>Tracheophyta</taxon>
        <taxon>Spermatophyta</taxon>
        <taxon>Magnoliopsida</taxon>
        <taxon>eudicotyledons</taxon>
        <taxon>Gunneridae</taxon>
        <taxon>Pentapetalae</taxon>
        <taxon>asterids</taxon>
        <taxon>Ericales</taxon>
        <taxon>Ericaceae</taxon>
        <taxon>Ericoideae</taxon>
        <taxon>Rhodoreae</taxon>
        <taxon>Rhododendron</taxon>
    </lineage>
</organism>
<accession>A0ACC0N3U5</accession>
<evidence type="ECO:0000313" key="2">
    <source>
        <dbReference type="Proteomes" id="UP001062846"/>
    </source>
</evidence>
<gene>
    <name evidence="1" type="ORF">RHMOL_Rhmol07G0238100</name>
</gene>
<proteinExistence type="predicted"/>
<dbReference type="EMBL" id="CM046394">
    <property type="protein sequence ID" value="KAI8547998.1"/>
    <property type="molecule type" value="Genomic_DNA"/>
</dbReference>
<comment type="caution">
    <text evidence="1">The sequence shown here is derived from an EMBL/GenBank/DDBJ whole genome shotgun (WGS) entry which is preliminary data.</text>
</comment>